<dbReference type="PANTHER" id="PTHR42878">
    <property type="entry name" value="TWO-COMPONENT HISTIDINE KINASE"/>
    <property type="match status" value="1"/>
</dbReference>
<keyword evidence="12" id="KW-0472">Membrane</keyword>
<keyword evidence="17" id="KW-1185">Reference proteome</keyword>
<dbReference type="SUPFAM" id="SSF47384">
    <property type="entry name" value="Homodimeric domain of signal transducing histidine kinase"/>
    <property type="match status" value="1"/>
</dbReference>
<dbReference type="InterPro" id="IPR036097">
    <property type="entry name" value="HisK_dim/P_sf"/>
</dbReference>
<accession>A0AAX4HU57</accession>
<feature type="domain" description="PAS" evidence="15">
    <location>
        <begin position="127"/>
        <end position="197"/>
    </location>
</feature>
<comment type="catalytic activity">
    <reaction evidence="1">
        <text>ATP + protein L-histidine = ADP + protein N-phospho-L-histidine.</text>
        <dbReference type="EC" id="2.7.13.3"/>
    </reaction>
</comment>
<dbReference type="GO" id="GO:0016020">
    <property type="term" value="C:membrane"/>
    <property type="evidence" value="ECO:0007669"/>
    <property type="project" value="UniProtKB-SubCell"/>
</dbReference>
<dbReference type="Gene3D" id="3.30.450.40">
    <property type="match status" value="1"/>
</dbReference>
<feature type="coiled-coil region" evidence="13">
    <location>
        <begin position="625"/>
        <end position="652"/>
    </location>
</feature>
<evidence type="ECO:0000256" key="1">
    <source>
        <dbReference type="ARBA" id="ARBA00000085"/>
    </source>
</evidence>
<evidence type="ECO:0000256" key="7">
    <source>
        <dbReference type="ARBA" id="ARBA00022741"/>
    </source>
</evidence>
<organism evidence="16 17">
    <name type="scientific">Peredibacter starrii</name>
    <dbReference type="NCBI Taxonomy" id="28202"/>
    <lineage>
        <taxon>Bacteria</taxon>
        <taxon>Pseudomonadati</taxon>
        <taxon>Bdellovibrionota</taxon>
        <taxon>Bacteriovoracia</taxon>
        <taxon>Bacteriovoracales</taxon>
        <taxon>Bacteriovoracaceae</taxon>
        <taxon>Peredibacter</taxon>
    </lineage>
</organism>
<reference evidence="16 17" key="1">
    <citation type="submission" date="2023-11" db="EMBL/GenBank/DDBJ databases">
        <title>Peredibacter starrii A3.12.</title>
        <authorList>
            <person name="Mitchell R.J."/>
        </authorList>
    </citation>
    <scope>NUCLEOTIDE SEQUENCE [LARGE SCALE GENOMIC DNA]</scope>
    <source>
        <strain evidence="16 17">A3.12</strain>
    </source>
</reference>
<proteinExistence type="predicted"/>
<dbReference type="PROSITE" id="PS50112">
    <property type="entry name" value="PAS"/>
    <property type="match status" value="2"/>
</dbReference>
<evidence type="ECO:0000256" key="4">
    <source>
        <dbReference type="ARBA" id="ARBA00022553"/>
    </source>
</evidence>
<protein>
    <recommendedName>
        <fullName evidence="3">histidine kinase</fullName>
        <ecNumber evidence="3">2.7.13.3</ecNumber>
    </recommendedName>
</protein>
<dbReference type="SUPFAM" id="SSF55781">
    <property type="entry name" value="GAF domain-like"/>
    <property type="match status" value="1"/>
</dbReference>
<keyword evidence="6" id="KW-0812">Transmembrane</keyword>
<dbReference type="SMART" id="SM00086">
    <property type="entry name" value="PAC"/>
    <property type="match status" value="3"/>
</dbReference>
<dbReference type="SUPFAM" id="SSF55785">
    <property type="entry name" value="PYP-like sensor domain (PAS domain)"/>
    <property type="match status" value="3"/>
</dbReference>
<gene>
    <name evidence="16" type="ORF">SOO65_09135</name>
</gene>
<dbReference type="KEGG" id="psti:SOO65_09135"/>
<dbReference type="Pfam" id="PF00512">
    <property type="entry name" value="HisKA"/>
    <property type="match status" value="1"/>
</dbReference>
<name>A0AAX4HU57_9BACT</name>
<dbReference type="InterPro" id="IPR003661">
    <property type="entry name" value="HisK_dim/P_dom"/>
</dbReference>
<keyword evidence="10" id="KW-1133">Transmembrane helix</keyword>
<keyword evidence="4" id="KW-0597">Phosphoprotein</keyword>
<evidence type="ECO:0000313" key="16">
    <source>
        <dbReference type="EMBL" id="WPU66913.1"/>
    </source>
</evidence>
<evidence type="ECO:0000256" key="3">
    <source>
        <dbReference type="ARBA" id="ARBA00012438"/>
    </source>
</evidence>
<dbReference type="CDD" id="cd00075">
    <property type="entry name" value="HATPase"/>
    <property type="match status" value="1"/>
</dbReference>
<dbReference type="AlphaFoldDB" id="A0AAX4HU57"/>
<evidence type="ECO:0000259" key="14">
    <source>
        <dbReference type="PROSITE" id="PS50109"/>
    </source>
</evidence>
<dbReference type="Proteomes" id="UP001324634">
    <property type="component" value="Chromosome"/>
</dbReference>
<dbReference type="Pfam" id="PF08448">
    <property type="entry name" value="PAS_4"/>
    <property type="match status" value="1"/>
</dbReference>
<evidence type="ECO:0000313" key="17">
    <source>
        <dbReference type="Proteomes" id="UP001324634"/>
    </source>
</evidence>
<dbReference type="InterPro" id="IPR003018">
    <property type="entry name" value="GAF"/>
</dbReference>
<dbReference type="Pfam" id="PF13185">
    <property type="entry name" value="GAF_2"/>
    <property type="match status" value="1"/>
</dbReference>
<dbReference type="FunFam" id="3.30.565.10:FF:000006">
    <property type="entry name" value="Sensor histidine kinase WalK"/>
    <property type="match status" value="1"/>
</dbReference>
<keyword evidence="13" id="KW-0175">Coiled coil</keyword>
<dbReference type="SUPFAM" id="SSF55874">
    <property type="entry name" value="ATPase domain of HSP90 chaperone/DNA topoisomerase II/histidine kinase"/>
    <property type="match status" value="1"/>
</dbReference>
<dbReference type="SMART" id="SM00065">
    <property type="entry name" value="GAF"/>
    <property type="match status" value="1"/>
</dbReference>
<dbReference type="PRINTS" id="PR00344">
    <property type="entry name" value="BCTRLSENSOR"/>
</dbReference>
<dbReference type="InterPro" id="IPR003594">
    <property type="entry name" value="HATPase_dom"/>
</dbReference>
<dbReference type="PANTHER" id="PTHR42878:SF7">
    <property type="entry name" value="SENSOR HISTIDINE KINASE GLRK"/>
    <property type="match status" value="1"/>
</dbReference>
<dbReference type="CDD" id="cd00082">
    <property type="entry name" value="HisKA"/>
    <property type="match status" value="1"/>
</dbReference>
<dbReference type="InterPro" id="IPR036890">
    <property type="entry name" value="HATPase_C_sf"/>
</dbReference>
<dbReference type="EMBL" id="CP139487">
    <property type="protein sequence ID" value="WPU66913.1"/>
    <property type="molecule type" value="Genomic_DNA"/>
</dbReference>
<keyword evidence="11" id="KW-0902">Two-component regulatory system</keyword>
<evidence type="ECO:0000256" key="6">
    <source>
        <dbReference type="ARBA" id="ARBA00022692"/>
    </source>
</evidence>
<keyword evidence="8" id="KW-0418">Kinase</keyword>
<feature type="domain" description="Histidine kinase" evidence="14">
    <location>
        <begin position="592"/>
        <end position="812"/>
    </location>
</feature>
<dbReference type="PROSITE" id="PS50109">
    <property type="entry name" value="HIS_KIN"/>
    <property type="match status" value="1"/>
</dbReference>
<dbReference type="NCBIfam" id="TIGR00229">
    <property type="entry name" value="sensory_box"/>
    <property type="match status" value="3"/>
</dbReference>
<keyword evidence="9" id="KW-0067">ATP-binding</keyword>
<dbReference type="Gene3D" id="1.10.287.130">
    <property type="match status" value="1"/>
</dbReference>
<dbReference type="Pfam" id="PF08447">
    <property type="entry name" value="PAS_3"/>
    <property type="match status" value="1"/>
</dbReference>
<dbReference type="InterPro" id="IPR005467">
    <property type="entry name" value="His_kinase_dom"/>
</dbReference>
<evidence type="ECO:0000256" key="11">
    <source>
        <dbReference type="ARBA" id="ARBA00023012"/>
    </source>
</evidence>
<dbReference type="InterPro" id="IPR029016">
    <property type="entry name" value="GAF-like_dom_sf"/>
</dbReference>
<sequence>MKKSESDLNSEALFKRMEHTILWSVDQDGLLIKSFSPNADQILGLIPKKNILDYIHSVDHEEVNKCFGRVKEVHQVVMQHRFFRPSGQSVWFQTELSYRPESQEIIGVSQDISEVKTGFTSVAVDEEGDKLRGIFQFSTDLICIAGVDGTFKEINPAFEKTLGYTEQELLSRKFLELIHPDDLEITKKALKAMDEGHPIKDFENRYRKKDGTYIWLSWMGHPIPGTNLVYSIARDISEKKKAVKELEKLVKETSSELVKSREFLNLVIENVPHMMFVKDAKELRFVHFNKAGEDLLGYSKNDLLGKNDYDFFPKEQADFFTNKDKEVLTGKKLVQITEEEISTKHGKKYLRTKKVPLLNEEGEPIYLLGFSEDITDWKTAADLRLEMAREQTLSKEKERAQQKATFLASVSSVLASSLDFRDTLEKLAQTIVPFLGDWCSILFIKEEGTIERIAIHHWDLKKQHLIEKLSHYPGSRTILNSPTFQQTLKTGKSYFFNDVTDKELNRLALDEEHLKILRELGTHSAMAIPIIYGDKIYGAISLNLADKDRTYDQETLLISEEVGRKAGVAIENALLYRTAQKAIAARDEFLSIASHELKTPVTSIKLLLQMTRKSVNPATGAGPSAEKLAHVLDQANDQVNRLTTLIEDLLDVSRIEMGKIFYKFLPLDFSHLLKEVCSRYREHMKSFHCELTCSIEDGLTILGDRMRIEQVIINLLTNAAKYGEQKPVTVTLKKMSNSVVLEIKDQGMGIPQDKLSKVFDRFERAVQASNISGLGLGLYISREIVEAHLGNISVVSEVNRGSTFRVEIPIYLGNAST</sequence>
<dbReference type="GO" id="GO:0000156">
    <property type="term" value="F:phosphorelay response regulator activity"/>
    <property type="evidence" value="ECO:0007669"/>
    <property type="project" value="TreeGrafter"/>
</dbReference>
<keyword evidence="5" id="KW-0808">Transferase</keyword>
<dbReference type="Pfam" id="PF02518">
    <property type="entry name" value="HATPase_c"/>
    <property type="match status" value="1"/>
</dbReference>
<evidence type="ECO:0000256" key="5">
    <source>
        <dbReference type="ARBA" id="ARBA00022679"/>
    </source>
</evidence>
<dbReference type="GO" id="GO:0030295">
    <property type="term" value="F:protein kinase activator activity"/>
    <property type="evidence" value="ECO:0007669"/>
    <property type="project" value="TreeGrafter"/>
</dbReference>
<evidence type="ECO:0000256" key="13">
    <source>
        <dbReference type="SAM" id="Coils"/>
    </source>
</evidence>
<keyword evidence="7" id="KW-0547">Nucleotide-binding</keyword>
<evidence type="ECO:0000259" key="15">
    <source>
        <dbReference type="PROSITE" id="PS50112"/>
    </source>
</evidence>
<dbReference type="InterPro" id="IPR004358">
    <property type="entry name" value="Sig_transdc_His_kin-like_C"/>
</dbReference>
<dbReference type="SMART" id="SM00388">
    <property type="entry name" value="HisKA"/>
    <property type="match status" value="1"/>
</dbReference>
<evidence type="ECO:0000256" key="8">
    <source>
        <dbReference type="ARBA" id="ARBA00022777"/>
    </source>
</evidence>
<feature type="domain" description="PAS" evidence="15">
    <location>
        <begin position="260"/>
        <end position="331"/>
    </location>
</feature>
<dbReference type="InterPro" id="IPR013656">
    <property type="entry name" value="PAS_4"/>
</dbReference>
<dbReference type="InterPro" id="IPR035965">
    <property type="entry name" value="PAS-like_dom_sf"/>
</dbReference>
<dbReference type="EC" id="2.7.13.3" evidence="3"/>
<comment type="subcellular location">
    <subcellularLocation>
        <location evidence="2">Membrane</location>
        <topology evidence="2">Multi-pass membrane protein</topology>
    </subcellularLocation>
</comment>
<dbReference type="InterPro" id="IPR050351">
    <property type="entry name" value="BphY/WalK/GraS-like"/>
</dbReference>
<dbReference type="InterPro" id="IPR001610">
    <property type="entry name" value="PAC"/>
</dbReference>
<evidence type="ECO:0000256" key="10">
    <source>
        <dbReference type="ARBA" id="ARBA00022989"/>
    </source>
</evidence>
<dbReference type="RefSeq" id="WP_321399588.1">
    <property type="nucleotide sequence ID" value="NZ_CP139487.1"/>
</dbReference>
<dbReference type="Gene3D" id="3.30.565.10">
    <property type="entry name" value="Histidine kinase-like ATPase, C-terminal domain"/>
    <property type="match status" value="1"/>
</dbReference>
<evidence type="ECO:0000256" key="12">
    <source>
        <dbReference type="ARBA" id="ARBA00023136"/>
    </source>
</evidence>
<dbReference type="GO" id="GO:0000155">
    <property type="term" value="F:phosphorelay sensor kinase activity"/>
    <property type="evidence" value="ECO:0007669"/>
    <property type="project" value="InterPro"/>
</dbReference>
<dbReference type="SMART" id="SM00387">
    <property type="entry name" value="HATPase_c"/>
    <property type="match status" value="1"/>
</dbReference>
<dbReference type="CDD" id="cd00130">
    <property type="entry name" value="PAS"/>
    <property type="match status" value="3"/>
</dbReference>
<dbReference type="GO" id="GO:0005524">
    <property type="term" value="F:ATP binding"/>
    <property type="evidence" value="ECO:0007669"/>
    <property type="project" value="UniProtKB-KW"/>
</dbReference>
<dbReference type="SMART" id="SM00091">
    <property type="entry name" value="PAS"/>
    <property type="match status" value="3"/>
</dbReference>
<evidence type="ECO:0000256" key="2">
    <source>
        <dbReference type="ARBA" id="ARBA00004141"/>
    </source>
</evidence>
<dbReference type="Gene3D" id="3.30.450.20">
    <property type="entry name" value="PAS domain"/>
    <property type="match status" value="3"/>
</dbReference>
<dbReference type="GO" id="GO:0007234">
    <property type="term" value="P:osmosensory signaling via phosphorelay pathway"/>
    <property type="evidence" value="ECO:0007669"/>
    <property type="project" value="TreeGrafter"/>
</dbReference>
<dbReference type="InterPro" id="IPR013655">
    <property type="entry name" value="PAS_fold_3"/>
</dbReference>
<evidence type="ECO:0000256" key="9">
    <source>
        <dbReference type="ARBA" id="ARBA00022840"/>
    </source>
</evidence>
<dbReference type="InterPro" id="IPR000014">
    <property type="entry name" value="PAS"/>
</dbReference>